<keyword evidence="2" id="KW-1185">Reference proteome</keyword>
<reference evidence="1 2" key="1">
    <citation type="submission" date="2019-02" db="EMBL/GenBank/DDBJ databases">
        <title>Deep-cultivation of Planctomycetes and their phenomic and genomic characterization uncovers novel biology.</title>
        <authorList>
            <person name="Wiegand S."/>
            <person name="Jogler M."/>
            <person name="Boedeker C."/>
            <person name="Pinto D."/>
            <person name="Vollmers J."/>
            <person name="Rivas-Marin E."/>
            <person name="Kohn T."/>
            <person name="Peeters S.H."/>
            <person name="Heuer A."/>
            <person name="Rast P."/>
            <person name="Oberbeckmann S."/>
            <person name="Bunk B."/>
            <person name="Jeske O."/>
            <person name="Meyerdierks A."/>
            <person name="Storesund J.E."/>
            <person name="Kallscheuer N."/>
            <person name="Luecker S."/>
            <person name="Lage O.M."/>
            <person name="Pohl T."/>
            <person name="Merkel B.J."/>
            <person name="Hornburger P."/>
            <person name="Mueller R.-W."/>
            <person name="Bruemmer F."/>
            <person name="Labrenz M."/>
            <person name="Spormann A.M."/>
            <person name="Op den Camp H."/>
            <person name="Overmann J."/>
            <person name="Amann R."/>
            <person name="Jetten M.S.M."/>
            <person name="Mascher T."/>
            <person name="Medema M.H."/>
            <person name="Devos D.P."/>
            <person name="Kaster A.-K."/>
            <person name="Ovreas L."/>
            <person name="Rohde M."/>
            <person name="Galperin M.Y."/>
            <person name="Jogler C."/>
        </authorList>
    </citation>
    <scope>NUCLEOTIDE SEQUENCE [LARGE SCALE GENOMIC DNA]</scope>
    <source>
        <strain evidence="1 2">Mal4</strain>
    </source>
</reference>
<dbReference type="InterPro" id="IPR027417">
    <property type="entry name" value="P-loop_NTPase"/>
</dbReference>
<protein>
    <submittedName>
        <fullName evidence="1">Uncharacterized protein</fullName>
    </submittedName>
</protein>
<gene>
    <name evidence="1" type="ORF">Mal4_36270</name>
</gene>
<dbReference type="SUPFAM" id="SSF52540">
    <property type="entry name" value="P-loop containing nucleoside triphosphate hydrolases"/>
    <property type="match status" value="1"/>
</dbReference>
<dbReference type="AlphaFoldDB" id="A0A517Z9X3"/>
<dbReference type="KEGG" id="mri:Mal4_36270"/>
<name>A0A517Z9X3_9PLAN</name>
<proteinExistence type="predicted"/>
<dbReference type="EMBL" id="CP036275">
    <property type="protein sequence ID" value="QDU39288.1"/>
    <property type="molecule type" value="Genomic_DNA"/>
</dbReference>
<evidence type="ECO:0000313" key="1">
    <source>
        <dbReference type="EMBL" id="QDU39288.1"/>
    </source>
</evidence>
<organism evidence="1 2">
    <name type="scientific">Maioricimonas rarisocia</name>
    <dbReference type="NCBI Taxonomy" id="2528026"/>
    <lineage>
        <taxon>Bacteria</taxon>
        <taxon>Pseudomonadati</taxon>
        <taxon>Planctomycetota</taxon>
        <taxon>Planctomycetia</taxon>
        <taxon>Planctomycetales</taxon>
        <taxon>Planctomycetaceae</taxon>
        <taxon>Maioricimonas</taxon>
    </lineage>
</organism>
<accession>A0A517Z9X3</accession>
<dbReference type="Gene3D" id="3.40.50.300">
    <property type="entry name" value="P-loop containing nucleotide triphosphate hydrolases"/>
    <property type="match status" value="1"/>
</dbReference>
<evidence type="ECO:0000313" key="2">
    <source>
        <dbReference type="Proteomes" id="UP000320496"/>
    </source>
</evidence>
<sequence>MRVPSSELIRFVLKRFREESSLTWIRLKANVARMSEDDWNEANRSTSSEFSSEQVKHDIDAAIEQYGEQGIVHDEIRPLVLLLEGKPGSGKTTMAFMLRDLEAQILSIDRFSQKIATNLVGDASDAIDAKLQLLAGRYCNSRQIGRFLKQVSQSERLAERFVAHLTDEARVKLRGQSELNVIEGYLPGQLKKCVLQALVKAGFHVWSAVRHCEDTE</sequence>
<dbReference type="Proteomes" id="UP000320496">
    <property type="component" value="Chromosome"/>
</dbReference>